<dbReference type="OrthoDB" id="3430316at2"/>
<evidence type="ECO:0000313" key="1">
    <source>
        <dbReference type="EMBL" id="RNL82520.1"/>
    </source>
</evidence>
<keyword evidence="2" id="KW-1185">Reference proteome</keyword>
<gene>
    <name evidence="1" type="ORF">EFW17_18725</name>
</gene>
<dbReference type="EMBL" id="RJMB01000022">
    <property type="protein sequence ID" value="RNL82520.1"/>
    <property type="molecule type" value="Genomic_DNA"/>
</dbReference>
<proteinExistence type="predicted"/>
<dbReference type="AlphaFoldDB" id="A0A3N0E3W2"/>
<accession>A0A3N0E3W2</accession>
<organism evidence="1 2">
    <name type="scientific">Halostreptopolyspora alba</name>
    <dbReference type="NCBI Taxonomy" id="2487137"/>
    <lineage>
        <taxon>Bacteria</taxon>
        <taxon>Bacillati</taxon>
        <taxon>Actinomycetota</taxon>
        <taxon>Actinomycetes</taxon>
        <taxon>Streptosporangiales</taxon>
        <taxon>Nocardiopsidaceae</taxon>
        <taxon>Halostreptopolyspora</taxon>
    </lineage>
</organism>
<dbReference type="RefSeq" id="WP_123202726.1">
    <property type="nucleotide sequence ID" value="NZ_RJMB01000022.1"/>
</dbReference>
<name>A0A3N0E3W2_9ACTN</name>
<protein>
    <submittedName>
        <fullName evidence="1">Uncharacterized protein</fullName>
    </submittedName>
</protein>
<dbReference type="Proteomes" id="UP000269198">
    <property type="component" value="Unassembled WGS sequence"/>
</dbReference>
<reference evidence="1 2" key="1">
    <citation type="submission" date="2018-11" db="EMBL/GenBank/DDBJ databases">
        <title>The genome draft of YIM 96095.</title>
        <authorList>
            <person name="Tang S.-K."/>
            <person name="Chunyu W.-X."/>
            <person name="Feng Y.-Z."/>
        </authorList>
    </citation>
    <scope>NUCLEOTIDE SEQUENCE [LARGE SCALE GENOMIC DNA]</scope>
    <source>
        <strain evidence="1 2">YIM 96095</strain>
    </source>
</reference>
<comment type="caution">
    <text evidence="1">The sequence shown here is derived from an EMBL/GenBank/DDBJ whole genome shotgun (WGS) entry which is preliminary data.</text>
</comment>
<evidence type="ECO:0000313" key="2">
    <source>
        <dbReference type="Proteomes" id="UP000269198"/>
    </source>
</evidence>
<sequence length="104" mass="11144">MPGLDGLRGATLLGVWVDAAAHHVTITLRTGDAGNTVDHNLVLEGVTDFSFFNENPTPWPGAEISDIRSQHDPDTLRLDFTFGSDTAGITVTCAKLVTHRTRSG</sequence>